<evidence type="ECO:0000256" key="4">
    <source>
        <dbReference type="ARBA" id="ARBA00022729"/>
    </source>
</evidence>
<dbReference type="GO" id="GO:0005615">
    <property type="term" value="C:extracellular space"/>
    <property type="evidence" value="ECO:0007669"/>
    <property type="project" value="TreeGrafter"/>
</dbReference>
<dbReference type="SUPFAM" id="SSF53474">
    <property type="entry name" value="alpha/beta-Hydrolases"/>
    <property type="match status" value="1"/>
</dbReference>
<feature type="chain" id="PRO_5004280075" evidence="7">
    <location>
        <begin position="20"/>
        <end position="430"/>
    </location>
</feature>
<feature type="region of interest" description="Disordered" evidence="6">
    <location>
        <begin position="409"/>
        <end position="430"/>
    </location>
</feature>
<feature type="compositionally biased region" description="Basic residues" evidence="6">
    <location>
        <begin position="417"/>
        <end position="430"/>
    </location>
</feature>
<evidence type="ECO:0000313" key="9">
    <source>
        <dbReference type="EMBL" id="AAS75327.1"/>
    </source>
</evidence>
<name>Q6RSI7_SARBU</name>
<sequence>MNPLRTVCLLMGILALASANNPKGPMRWSANSIKNSLKPTDWLSVSQLESLPSMNSVNLKSLEQMPLQEGADLINKMYHLSQAGEVFQPKFAPKPRDINCYLITPENQKLNFKLNELPRIAEQQNNFGNQEVTIFIAGLPQQTETVKKATRKLVQAYMQRYNGPAPEPLNVKYESASNEQINVGSSEEEWKNGSKKPSGNLVVIEFGNVLSTANEYTGLDVEQAGIEIGNVLVQLTDKANVPQEIIHVIGSHVGAHVAGAAGRQFTRQTGHQLRRITGLDPSKIYAHQSGAVTGLARGDAEFVDAIHTSAYGMGTTVRCGDADFYPNGPNEGVPGADNVVEANVRAIRYFAESVVPGNERNFPAVGATSWEEFKQQNGYGKRVYMGINTDYDVEGDFILQVNAKSPFGRSAPVQKQQNRRNIHKPWKMSA</sequence>
<keyword evidence="4 7" id="KW-0732">Signal</keyword>
<comment type="similarity">
    <text evidence="2 5">Belongs to the AB hydrolase superfamily. Lipase family.</text>
</comment>
<comment type="subcellular location">
    <subcellularLocation>
        <location evidence="1">Secreted</location>
    </subcellularLocation>
</comment>
<keyword evidence="3" id="KW-0964">Secreted</keyword>
<dbReference type="PANTHER" id="PTHR11610:SF149">
    <property type="entry name" value="FI01450P-RELATED"/>
    <property type="match status" value="1"/>
</dbReference>
<evidence type="ECO:0000259" key="8">
    <source>
        <dbReference type="Pfam" id="PF00151"/>
    </source>
</evidence>
<evidence type="ECO:0000256" key="2">
    <source>
        <dbReference type="ARBA" id="ARBA00010701"/>
    </source>
</evidence>
<evidence type="ECO:0000256" key="6">
    <source>
        <dbReference type="SAM" id="MobiDB-lite"/>
    </source>
</evidence>
<dbReference type="EMBL" id="AY494776">
    <property type="protein sequence ID" value="AAS75327.1"/>
    <property type="molecule type" value="mRNA"/>
</dbReference>
<dbReference type="GO" id="GO:0016298">
    <property type="term" value="F:lipase activity"/>
    <property type="evidence" value="ECO:0007669"/>
    <property type="project" value="InterPro"/>
</dbReference>
<evidence type="ECO:0000256" key="7">
    <source>
        <dbReference type="SAM" id="SignalP"/>
    </source>
</evidence>
<dbReference type="InterPro" id="IPR013818">
    <property type="entry name" value="Lipase"/>
</dbReference>
<dbReference type="GO" id="GO:0017171">
    <property type="term" value="F:serine hydrolase activity"/>
    <property type="evidence" value="ECO:0007669"/>
    <property type="project" value="TreeGrafter"/>
</dbReference>
<dbReference type="Gene3D" id="3.40.50.1820">
    <property type="entry name" value="alpha/beta hydrolase"/>
    <property type="match status" value="1"/>
</dbReference>
<proteinExistence type="evidence at transcript level"/>
<dbReference type="InterPro" id="IPR000734">
    <property type="entry name" value="TAG_lipase"/>
</dbReference>
<dbReference type="AlphaFoldDB" id="Q6RSI7"/>
<dbReference type="Pfam" id="PF00151">
    <property type="entry name" value="Lipase"/>
    <property type="match status" value="1"/>
</dbReference>
<feature type="domain" description="Lipase" evidence="8">
    <location>
        <begin position="133"/>
        <end position="407"/>
    </location>
</feature>
<evidence type="ECO:0000256" key="1">
    <source>
        <dbReference type="ARBA" id="ARBA00004613"/>
    </source>
</evidence>
<evidence type="ECO:0000256" key="3">
    <source>
        <dbReference type="ARBA" id="ARBA00022525"/>
    </source>
</evidence>
<feature type="signal peptide" evidence="7">
    <location>
        <begin position="1"/>
        <end position="19"/>
    </location>
</feature>
<dbReference type="InterPro" id="IPR029058">
    <property type="entry name" value="AB_hydrolase_fold"/>
</dbReference>
<protein>
    <submittedName>
        <fullName evidence="9">Yolk protein C</fullName>
    </submittedName>
</protein>
<accession>Q6RSI7</accession>
<dbReference type="PANTHER" id="PTHR11610">
    <property type="entry name" value="LIPASE"/>
    <property type="match status" value="1"/>
</dbReference>
<dbReference type="GO" id="GO:0016042">
    <property type="term" value="P:lipid catabolic process"/>
    <property type="evidence" value="ECO:0007669"/>
    <property type="project" value="TreeGrafter"/>
</dbReference>
<dbReference type="ESTHER" id="sarbu-q6rsi7">
    <property type="family name" value="Yolk-Protein_dipter"/>
</dbReference>
<organism evidence="9">
    <name type="scientific">Sarcophaga bullata</name>
    <name type="common">Grey flesh fly</name>
    <name type="synonym">Neobellieria bullata</name>
    <dbReference type="NCBI Taxonomy" id="7385"/>
    <lineage>
        <taxon>Eukaryota</taxon>
        <taxon>Metazoa</taxon>
        <taxon>Ecdysozoa</taxon>
        <taxon>Arthropoda</taxon>
        <taxon>Hexapoda</taxon>
        <taxon>Insecta</taxon>
        <taxon>Pterygota</taxon>
        <taxon>Neoptera</taxon>
        <taxon>Endopterygota</taxon>
        <taxon>Diptera</taxon>
        <taxon>Brachycera</taxon>
        <taxon>Muscomorpha</taxon>
        <taxon>Oestroidea</taxon>
        <taxon>Sarcophagidae</taxon>
        <taxon>Sarcophaga</taxon>
        <taxon>Neobellieria</taxon>
    </lineage>
</organism>
<evidence type="ECO:0000256" key="5">
    <source>
        <dbReference type="RuleBase" id="RU004262"/>
    </source>
</evidence>
<reference evidence="9" key="1">
    <citation type="journal article" date="2004" name="Insect Mol. Biol.">
        <title>Cyclorraphan yolk proteins and lepidopteran minor yolk proteins originate from two unrelated lipase families.</title>
        <authorList>
            <person name="Hens K."/>
            <person name="Lemey P."/>
            <person name="Macours N."/>
            <person name="Francis C."/>
            <person name="Huybrechts R."/>
        </authorList>
    </citation>
    <scope>NUCLEOTIDE SEQUENCE</scope>
</reference>